<dbReference type="EMBL" id="CP032819">
    <property type="protein sequence ID" value="AZS29152.1"/>
    <property type="molecule type" value="Genomic_DNA"/>
</dbReference>
<protein>
    <submittedName>
        <fullName evidence="2">Class I SAM-dependent methyltransferase</fullName>
    </submittedName>
</protein>
<dbReference type="AlphaFoldDB" id="A0A3S9VRF0"/>
<name>A0A3S9VRF0_9BACT</name>
<sequence length="292" mass="33651">MKLGSRLEAAVPKDKIGDVKVMNNEYDNEKFFEEYAKMSRSKEGLKAAGEWHQLKPLFPSLEGKSVLDLGCGYGWHCKFAEEQGATKILGIDLSKKMIEEAQKRNSGNQIEYRISGLEEYDYPENEWDCVISNLALHYIEDIVEIFQKVYRTLKPGGIFLFNIEHPVFTAGVGQDWIYTDDGKPQYWAIDNYFITGERNTHFLGCDVVKQHHTLTQIIMGLLNNGFELKVVEEADFLEEFDPRYNEEGVSELDEQFERLPDGHEAKRSYYLGFRQAQSEARPNIVISLLKLN</sequence>
<organism evidence="2 3">
    <name type="scientific">Butyricimonas faecalis</name>
    <dbReference type="NCBI Taxonomy" id="2093856"/>
    <lineage>
        <taxon>Bacteria</taxon>
        <taxon>Pseudomonadati</taxon>
        <taxon>Bacteroidota</taxon>
        <taxon>Bacteroidia</taxon>
        <taxon>Bacteroidales</taxon>
        <taxon>Odoribacteraceae</taxon>
        <taxon>Butyricimonas</taxon>
    </lineage>
</organism>
<reference evidence="2 3" key="1">
    <citation type="submission" date="2018-10" db="EMBL/GenBank/DDBJ databases">
        <title>Butyricimonas faecalis sp. nov., isolated from human faeces and emended description of the genus Butyricimonas.</title>
        <authorList>
            <person name="Le Roy T."/>
            <person name="Van der Smissen P."/>
            <person name="Paquot A."/>
            <person name="Delzenne N."/>
            <person name="Muccioli G."/>
            <person name="Collet J.-F."/>
            <person name="Cani P.D."/>
        </authorList>
    </citation>
    <scope>NUCLEOTIDE SEQUENCE [LARGE SCALE GENOMIC DNA]</scope>
    <source>
        <strain evidence="2 3">H184</strain>
    </source>
</reference>
<dbReference type="GeneID" id="93102850"/>
<proteinExistence type="predicted"/>
<evidence type="ECO:0000313" key="2">
    <source>
        <dbReference type="EMBL" id="AZS29152.1"/>
    </source>
</evidence>
<dbReference type="CDD" id="cd02440">
    <property type="entry name" value="AdoMet_MTases"/>
    <property type="match status" value="1"/>
</dbReference>
<dbReference type="InterPro" id="IPR013216">
    <property type="entry name" value="Methyltransf_11"/>
</dbReference>
<keyword evidence="2" id="KW-0808">Transferase</keyword>
<accession>A0A3S9VRF0</accession>
<keyword evidence="2" id="KW-0489">Methyltransferase</keyword>
<dbReference type="SUPFAM" id="SSF53335">
    <property type="entry name" value="S-adenosyl-L-methionine-dependent methyltransferases"/>
    <property type="match status" value="1"/>
</dbReference>
<dbReference type="Pfam" id="PF08241">
    <property type="entry name" value="Methyltransf_11"/>
    <property type="match status" value="1"/>
</dbReference>
<dbReference type="InterPro" id="IPR029063">
    <property type="entry name" value="SAM-dependent_MTases_sf"/>
</dbReference>
<dbReference type="OrthoDB" id="9791837at2"/>
<dbReference type="Proteomes" id="UP000270673">
    <property type="component" value="Chromosome"/>
</dbReference>
<evidence type="ECO:0000259" key="1">
    <source>
        <dbReference type="Pfam" id="PF08241"/>
    </source>
</evidence>
<feature type="domain" description="Methyltransferase type 11" evidence="1">
    <location>
        <begin position="67"/>
        <end position="161"/>
    </location>
</feature>
<keyword evidence="3" id="KW-1185">Reference proteome</keyword>
<dbReference type="PANTHER" id="PTHR43861">
    <property type="entry name" value="TRANS-ACONITATE 2-METHYLTRANSFERASE-RELATED"/>
    <property type="match status" value="1"/>
</dbReference>
<dbReference type="RefSeq" id="WP_007215979.1">
    <property type="nucleotide sequence ID" value="NZ_CP032819.1"/>
</dbReference>
<dbReference type="Gene3D" id="3.40.50.150">
    <property type="entry name" value="Vaccinia Virus protein VP39"/>
    <property type="match status" value="1"/>
</dbReference>
<gene>
    <name evidence="2" type="ORF">D8S85_06025</name>
</gene>
<evidence type="ECO:0000313" key="3">
    <source>
        <dbReference type="Proteomes" id="UP000270673"/>
    </source>
</evidence>
<dbReference type="GO" id="GO:0032259">
    <property type="term" value="P:methylation"/>
    <property type="evidence" value="ECO:0007669"/>
    <property type="project" value="UniProtKB-KW"/>
</dbReference>
<dbReference type="KEGG" id="buy:D8S85_06025"/>
<dbReference type="GO" id="GO:0008757">
    <property type="term" value="F:S-adenosylmethionine-dependent methyltransferase activity"/>
    <property type="evidence" value="ECO:0007669"/>
    <property type="project" value="InterPro"/>
</dbReference>